<protein>
    <submittedName>
        <fullName evidence="3">Putative neuroblastoma-amplified sequence isoform X1</fullName>
    </submittedName>
</protein>
<comment type="caution">
    <text evidence="3">The sequence shown here is derived from an EMBL/GenBank/DDBJ whole genome shotgun (WGS) entry which is preliminary data.</text>
</comment>
<dbReference type="PANTHER" id="PTHR15922:SF2">
    <property type="entry name" value="NBAS SUBUNIT OF NRZ TETHERING COMPLEX"/>
    <property type="match status" value="1"/>
</dbReference>
<keyword evidence="4" id="KW-1185">Reference proteome</keyword>
<reference evidence="3 4" key="1">
    <citation type="submission" date="2018-04" db="EMBL/GenBank/DDBJ databases">
        <authorList>
            <person name="Zhang X."/>
            <person name="Yuan J."/>
            <person name="Li F."/>
            <person name="Xiang J."/>
        </authorList>
    </citation>
    <scope>NUCLEOTIDE SEQUENCE [LARGE SCALE GENOMIC DNA]</scope>
    <source>
        <tissue evidence="3">Muscle</tissue>
    </source>
</reference>
<dbReference type="Proteomes" id="UP000283509">
    <property type="component" value="Unassembled WGS sequence"/>
</dbReference>
<dbReference type="Pfam" id="PF22913">
    <property type="entry name" value="NBAS_11th"/>
    <property type="match status" value="1"/>
</dbReference>
<dbReference type="OrthoDB" id="19988at2759"/>
<dbReference type="GO" id="GO:0070939">
    <property type="term" value="C:Dsl1/NZR complex"/>
    <property type="evidence" value="ECO:0007669"/>
    <property type="project" value="TreeGrafter"/>
</dbReference>
<evidence type="ECO:0000313" key="4">
    <source>
        <dbReference type="Proteomes" id="UP000283509"/>
    </source>
</evidence>
<dbReference type="GO" id="GO:0006890">
    <property type="term" value="P:retrograde vesicle-mediated transport, Golgi to endoplasmic reticulum"/>
    <property type="evidence" value="ECO:0007669"/>
    <property type="project" value="TreeGrafter"/>
</dbReference>
<name>A0A3R7PMY7_PENVA</name>
<feature type="domain" description="NBAS subunit of NRZ tethering complex C-terminal" evidence="2">
    <location>
        <begin position="1216"/>
        <end position="1345"/>
    </location>
</feature>
<dbReference type="InterPro" id="IPR054751">
    <property type="entry name" value="NBAS_C"/>
</dbReference>
<reference evidence="3 4" key="2">
    <citation type="submission" date="2019-01" db="EMBL/GenBank/DDBJ databases">
        <title>The decoding of complex shrimp genome reveals the adaptation for benthos swimmer, frequently molting mechanism and breeding impact on genome.</title>
        <authorList>
            <person name="Sun Y."/>
            <person name="Gao Y."/>
            <person name="Yu Y."/>
        </authorList>
    </citation>
    <scope>NUCLEOTIDE SEQUENCE [LARGE SCALE GENOMIC DNA]</scope>
    <source>
        <tissue evidence="3">Muscle</tissue>
    </source>
</reference>
<proteinExistence type="predicted"/>
<dbReference type="PANTHER" id="PTHR15922">
    <property type="entry name" value="NEUROBLASTOMA-AMPLIFIED SEQUENCE"/>
    <property type="match status" value="1"/>
</dbReference>
<evidence type="ECO:0000259" key="2">
    <source>
        <dbReference type="Pfam" id="PF22913"/>
    </source>
</evidence>
<dbReference type="GO" id="GO:0000149">
    <property type="term" value="F:SNARE binding"/>
    <property type="evidence" value="ECO:0007669"/>
    <property type="project" value="TreeGrafter"/>
</dbReference>
<organism evidence="3 4">
    <name type="scientific">Penaeus vannamei</name>
    <name type="common">Whiteleg shrimp</name>
    <name type="synonym">Litopenaeus vannamei</name>
    <dbReference type="NCBI Taxonomy" id="6689"/>
    <lineage>
        <taxon>Eukaryota</taxon>
        <taxon>Metazoa</taxon>
        <taxon>Ecdysozoa</taxon>
        <taxon>Arthropoda</taxon>
        <taxon>Crustacea</taxon>
        <taxon>Multicrustacea</taxon>
        <taxon>Malacostraca</taxon>
        <taxon>Eumalacostraca</taxon>
        <taxon>Eucarida</taxon>
        <taxon>Decapoda</taxon>
        <taxon>Dendrobranchiata</taxon>
        <taxon>Penaeoidea</taxon>
        <taxon>Penaeidae</taxon>
        <taxon>Penaeus</taxon>
    </lineage>
</organism>
<dbReference type="EMBL" id="QCYY01002263">
    <property type="protein sequence ID" value="ROT71692.1"/>
    <property type="molecule type" value="Genomic_DNA"/>
</dbReference>
<sequence>MLEPTGWGRDLRWPSWEPQQCPREPHISAPRTIGERISSKEIDPVMPVTGLMIVRDAVNEEEEDPAAFLYEERQDLKKFMGLDPSAEIVSLWYQERAREIERCSHFVDAALDLLKLGRERDVKNLEELHDTLDSLEVMVYEVGLCSMTLDEYSSLSDAEKIVKLMSTSTPETYIQNIRRWLLPFLARCDKWNPGIAKCLLREYVVSTAKDDLGLPLKILQHSRPDQHAQIITSAEEMMTIALDCVYACEKETQLPRAFAILECLPERESGTNTEALSKLHDLADALEAHLTAAELLSNNNVCVTPCQLRQLQDDREKVREIFTKLTRAAARREPRLSDEDWRKLLYDMLELQQKVFTCVEPQVCFETLTDALLCSGILENIRFAGELLETQGDRSPVHNPYLQQVPFAQAVKLVISAATQYFNSSESHADEAMELAQQCLGLIESDNEDIKREKDLIAALHILPDFGINKLPLQVRLCEDRLTLIEEGLQTKKGSYRHGSRLLQLATLLRVCGMDLRARQAKVYSLVAHAALKAGDFVVASSVCEQLVSGALREGWLVCEQLGRAHQFANLPARARFLNFALTYADASHLEDLLNARNEVEMAILYAKVNTQMDTEDTTEDSDDAASDDRFVDAQSHGTLGVTRSVLSVTASTTSNLVSSVASKHFWKSAVNWMQPLMELSTQGESDLPAEETNADFNQQGCHAFYADLFSDCHISSIGASYKSYAPPTINNPALDFSLSLLRIALIEETLTQGNTVKTNKTVVAEVARAVLKEDLPLGLFLLLMLQEPEDAKAVLSSLPRTDVSLQMSLYYYALQIYTSLHPWTQPSIAPVFLHDPDAVIDSVASLIEELDTSKLNNQLSQYVDLFKSTQDLVSDYVQGQALQRLGAGVDIDRFLVDSSYKEDTVLGLAMTRDNEVLDLALTLARKYEVSLWQVYMTYLQHLFDSDISTNDIKQCIEEKNLVEKLSKEPREFITRMEQTVFLTVSGCDHERLLLYYTLIEQCGGKKAEAKAAASHIKLLKKLKGSAKGLNYKLLLKADTDVMALLRPVLTAQNVNNLAKMAKNVPSMKDAGINPSTIYCAWAQKYFFDFSSDRKPKTANAWITRFSSCEEYMEKMNPSDVTMFVKQLVLSSEAAKMVPLEARMEYCQKVIKFSNEQEGKEQVPDDGRKWKEVGETAERWRGHLDLLRSDTFLKLQNSEDQILCNYANKFALSGGSEEPLRALACRVLLEGSSMEILQEVLSVYPEEAACAPEDVLLQALRIILSFWKNQDVEVAIDHKELCEYDMMKVLDHILSQIATYLSEGGELLSEEEVLQDLRALGEDAAVPLTIRVEALSLAEKHLSLSEEDLQVVCVLRTGSVVACGWLDEEELDIPLDQVSCSEGRAALLAKLIAHTKTLQQAQALIDLLKLWPPFGDDKYQDSLTNPWLSVFRKIIEATKNNNTPSGLEIIWEATQKVISQNQLPKNCLVELVQQLCTAEEDFGAVALKYSSKVALLSDDPQINGYMMRNLSSLLEKNLDVTESRDYDNDLLARLIPRGLVAQVVLTPLYGPLVTYLSETGDKTQLRKAVEQLETAGFYKEAASLTVMQSSVPKALQSISSVLKTYKKWL</sequence>
<feature type="region of interest" description="Disordered" evidence="1">
    <location>
        <begin position="1"/>
        <end position="21"/>
    </location>
</feature>
<gene>
    <name evidence="3" type="ORF">C7M84_009976</name>
</gene>
<evidence type="ECO:0000256" key="1">
    <source>
        <dbReference type="SAM" id="MobiDB-lite"/>
    </source>
</evidence>
<accession>A0A3R7PMY7</accession>
<dbReference type="STRING" id="6689.A0A3R7PMY7"/>
<evidence type="ECO:0000313" key="3">
    <source>
        <dbReference type="EMBL" id="ROT71692.1"/>
    </source>
</evidence>